<dbReference type="PANTHER" id="PTHR30146">
    <property type="entry name" value="LACI-RELATED TRANSCRIPTIONAL REPRESSOR"/>
    <property type="match status" value="1"/>
</dbReference>
<keyword evidence="3" id="KW-0804">Transcription</keyword>
<keyword evidence="6" id="KW-1185">Reference proteome</keyword>
<dbReference type="CDD" id="cd06267">
    <property type="entry name" value="PBP1_LacI_sugar_binding-like"/>
    <property type="match status" value="1"/>
</dbReference>
<dbReference type="RefSeq" id="WP_317836333.1">
    <property type="nucleotide sequence ID" value="NZ_CP136920.1"/>
</dbReference>
<accession>A0AAQ3LH16</accession>
<dbReference type="InterPro" id="IPR046335">
    <property type="entry name" value="LacI/GalR-like_sensor"/>
</dbReference>
<feature type="domain" description="HTH lacI-type" evidence="4">
    <location>
        <begin position="1"/>
        <end position="46"/>
    </location>
</feature>
<dbReference type="KEGG" id="puo:RZN69_08255"/>
<proteinExistence type="predicted"/>
<keyword evidence="1" id="KW-0805">Transcription regulation</keyword>
<dbReference type="AlphaFoldDB" id="A0AAQ3LH16"/>
<evidence type="ECO:0000259" key="4">
    <source>
        <dbReference type="PROSITE" id="PS50932"/>
    </source>
</evidence>
<protein>
    <submittedName>
        <fullName evidence="5">LacI family DNA-binding transcriptional regulator</fullName>
    </submittedName>
</protein>
<dbReference type="Proteomes" id="UP001304300">
    <property type="component" value="Chromosome"/>
</dbReference>
<dbReference type="SUPFAM" id="SSF47413">
    <property type="entry name" value="lambda repressor-like DNA-binding domains"/>
    <property type="match status" value="1"/>
</dbReference>
<dbReference type="CDD" id="cd01392">
    <property type="entry name" value="HTH_LacI"/>
    <property type="match status" value="1"/>
</dbReference>
<reference evidence="5 6" key="1">
    <citation type="submission" date="2023-10" db="EMBL/GenBank/DDBJ databases">
        <title>Rubellicoccus peritrichatus gen. nov., sp. nov., isolated from an algae of coral reef tank.</title>
        <authorList>
            <person name="Luo J."/>
        </authorList>
    </citation>
    <scope>NUCLEOTIDE SEQUENCE [LARGE SCALE GENOMIC DNA]</scope>
    <source>
        <strain evidence="5 6">CR14</strain>
    </source>
</reference>
<evidence type="ECO:0000256" key="2">
    <source>
        <dbReference type="ARBA" id="ARBA00023125"/>
    </source>
</evidence>
<dbReference type="SUPFAM" id="SSF53822">
    <property type="entry name" value="Periplasmic binding protein-like I"/>
    <property type="match status" value="1"/>
</dbReference>
<dbReference type="InterPro" id="IPR010982">
    <property type="entry name" value="Lambda_DNA-bd_dom_sf"/>
</dbReference>
<evidence type="ECO:0000313" key="6">
    <source>
        <dbReference type="Proteomes" id="UP001304300"/>
    </source>
</evidence>
<dbReference type="PROSITE" id="PS50932">
    <property type="entry name" value="HTH_LACI_2"/>
    <property type="match status" value="1"/>
</dbReference>
<dbReference type="Gene3D" id="1.10.260.40">
    <property type="entry name" value="lambda repressor-like DNA-binding domains"/>
    <property type="match status" value="1"/>
</dbReference>
<dbReference type="Pfam" id="PF00356">
    <property type="entry name" value="LacI"/>
    <property type="match status" value="1"/>
</dbReference>
<sequence>MGLSRWTVSRVINGHSGVRAETVARVRQAMEELGYEPNAFARGLRGGKTGIVGICFQELDNPILTRKAGLLQAAFRERGYRAMIELTNGDRERETEAIRIFMGLRVEGIVLLGSSLSDEDSQPLAQVPLVWVDPEKKVSGEQISVDRAYSMKLVLEHLHGLGHRRFAVLGIDPENPYGAFRWPAFLQYAKELNIYLAKDVTILYQSGRMDHTYDYGREMADQLLAESSTMPTAVVALNDRVAIGAINRFREAGLRVPDDISIAGYDNLDISGHFRPTLTTVDQHESDLMQMACDALIDRIEGGKEVTQPRLVRPLLVTRNSTGPVPKR</sequence>
<dbReference type="GO" id="GO:0003700">
    <property type="term" value="F:DNA-binding transcription factor activity"/>
    <property type="evidence" value="ECO:0007669"/>
    <property type="project" value="TreeGrafter"/>
</dbReference>
<dbReference type="Pfam" id="PF13377">
    <property type="entry name" value="Peripla_BP_3"/>
    <property type="match status" value="1"/>
</dbReference>
<dbReference type="PANTHER" id="PTHR30146:SF109">
    <property type="entry name" value="HTH-TYPE TRANSCRIPTIONAL REGULATOR GALS"/>
    <property type="match status" value="1"/>
</dbReference>
<evidence type="ECO:0000256" key="3">
    <source>
        <dbReference type="ARBA" id="ARBA00023163"/>
    </source>
</evidence>
<evidence type="ECO:0000313" key="5">
    <source>
        <dbReference type="EMBL" id="WOO43735.1"/>
    </source>
</evidence>
<name>A0AAQ3LH16_9BACT</name>
<keyword evidence="2 5" id="KW-0238">DNA-binding</keyword>
<evidence type="ECO:0000256" key="1">
    <source>
        <dbReference type="ARBA" id="ARBA00023015"/>
    </source>
</evidence>
<dbReference type="InterPro" id="IPR028082">
    <property type="entry name" value="Peripla_BP_I"/>
</dbReference>
<dbReference type="InterPro" id="IPR000843">
    <property type="entry name" value="HTH_LacI"/>
</dbReference>
<dbReference type="Gene3D" id="3.40.50.2300">
    <property type="match status" value="2"/>
</dbReference>
<gene>
    <name evidence="5" type="ORF">RZN69_08255</name>
</gene>
<dbReference type="EMBL" id="CP136920">
    <property type="protein sequence ID" value="WOO43735.1"/>
    <property type="molecule type" value="Genomic_DNA"/>
</dbReference>
<organism evidence="5 6">
    <name type="scientific">Rubellicoccus peritrichatus</name>
    <dbReference type="NCBI Taxonomy" id="3080537"/>
    <lineage>
        <taxon>Bacteria</taxon>
        <taxon>Pseudomonadati</taxon>
        <taxon>Verrucomicrobiota</taxon>
        <taxon>Opitutia</taxon>
        <taxon>Puniceicoccales</taxon>
        <taxon>Cerasicoccaceae</taxon>
        <taxon>Rubellicoccus</taxon>
    </lineage>
</organism>
<dbReference type="SMART" id="SM00354">
    <property type="entry name" value="HTH_LACI"/>
    <property type="match status" value="1"/>
</dbReference>
<dbReference type="GO" id="GO:0000976">
    <property type="term" value="F:transcription cis-regulatory region binding"/>
    <property type="evidence" value="ECO:0007669"/>
    <property type="project" value="TreeGrafter"/>
</dbReference>